<evidence type="ECO:0000313" key="13">
    <source>
        <dbReference type="EMBL" id="BAO43983.1"/>
    </source>
</evidence>
<dbReference type="PROSITE" id="PS51826">
    <property type="entry name" value="PSBD"/>
    <property type="match status" value="1"/>
</dbReference>
<evidence type="ECO:0000256" key="3">
    <source>
        <dbReference type="ARBA" id="ARBA00022679"/>
    </source>
</evidence>
<evidence type="ECO:0000256" key="5">
    <source>
        <dbReference type="ARBA" id="ARBA00022823"/>
    </source>
</evidence>
<keyword evidence="3 9" id="KW-0808">Transferase</keyword>
<evidence type="ECO:0000256" key="10">
    <source>
        <dbReference type="SAM" id="MobiDB-lite"/>
    </source>
</evidence>
<feature type="domain" description="Lipoyl-binding" evidence="11">
    <location>
        <begin position="4"/>
        <end position="78"/>
    </location>
</feature>
<comment type="similarity">
    <text evidence="1 9">Belongs to the 2-oxoacid dehydrogenase family.</text>
</comment>
<dbReference type="PROSITE" id="PS00189">
    <property type="entry name" value="LIPOYL"/>
    <property type="match status" value="1"/>
</dbReference>
<dbReference type="GO" id="GO:0006086">
    <property type="term" value="P:pyruvate decarboxylation to acetyl-CoA"/>
    <property type="evidence" value="ECO:0007669"/>
    <property type="project" value="UniProtKB-UniRule"/>
</dbReference>
<keyword evidence="4" id="KW-0677">Repeat</keyword>
<evidence type="ECO:0000259" key="12">
    <source>
        <dbReference type="PROSITE" id="PS51826"/>
    </source>
</evidence>
<dbReference type="GO" id="GO:0031405">
    <property type="term" value="F:lipoic acid binding"/>
    <property type="evidence" value="ECO:0007669"/>
    <property type="project" value="TreeGrafter"/>
</dbReference>
<dbReference type="Proteomes" id="UP000031631">
    <property type="component" value="Chromosome"/>
</dbReference>
<dbReference type="CDD" id="cd06849">
    <property type="entry name" value="lipoyl_domain"/>
    <property type="match status" value="1"/>
</dbReference>
<dbReference type="KEGG" id="tbn:TBH_C1054"/>
<dbReference type="FunFam" id="2.40.50.100:FF:000009">
    <property type="entry name" value="Acetyltransferase component of pyruvate dehydrogenase complex"/>
    <property type="match status" value="1"/>
</dbReference>
<dbReference type="InterPro" id="IPR003016">
    <property type="entry name" value="2-oxoA_DH_lipoyl-BS"/>
</dbReference>
<comment type="subunit">
    <text evidence="2 9">Forms a 24-polypeptide structural core with octahedral symmetry.</text>
</comment>
<dbReference type="Gene3D" id="3.30.559.10">
    <property type="entry name" value="Chloramphenicol acetyltransferase-like domain"/>
    <property type="match status" value="1"/>
</dbReference>
<keyword evidence="13" id="KW-0670">Pyruvate</keyword>
<dbReference type="Gene3D" id="2.40.50.100">
    <property type="match status" value="1"/>
</dbReference>
<evidence type="ECO:0000256" key="1">
    <source>
        <dbReference type="ARBA" id="ARBA00007317"/>
    </source>
</evidence>
<evidence type="ECO:0000256" key="8">
    <source>
        <dbReference type="ARBA" id="ARBA00048370"/>
    </source>
</evidence>
<dbReference type="Pfam" id="PF00198">
    <property type="entry name" value="2-oxoacid_dh"/>
    <property type="match status" value="1"/>
</dbReference>
<protein>
    <recommendedName>
        <fullName evidence="9">Acetyltransferase component of pyruvate dehydrogenase complex</fullName>
        <ecNumber evidence="9">2.3.1.12</ecNumber>
    </recommendedName>
</protein>
<evidence type="ECO:0000256" key="4">
    <source>
        <dbReference type="ARBA" id="ARBA00022737"/>
    </source>
</evidence>
<comment type="function">
    <text evidence="7">The pyruvate dehydrogenase complex catalyzes the overall conversion of pyruvate to acetyl-CoA and CO(2). It contains multiple copies of three enzymatic components: pyruvate dehydrogenase (E1), dihydrolipoamide acetyltransferase (E2) and lipoamide dehydrogenase (E3).</text>
</comment>
<keyword evidence="14" id="KW-1185">Reference proteome</keyword>
<dbReference type="InterPro" id="IPR023213">
    <property type="entry name" value="CAT-like_dom_sf"/>
</dbReference>
<dbReference type="EMBL" id="AP012273">
    <property type="protein sequence ID" value="BAO43983.1"/>
    <property type="molecule type" value="Genomic_DNA"/>
</dbReference>
<dbReference type="InterPro" id="IPR004167">
    <property type="entry name" value="PSBD"/>
</dbReference>
<dbReference type="Gene3D" id="4.10.320.10">
    <property type="entry name" value="E3-binding domain"/>
    <property type="match status" value="1"/>
</dbReference>
<feature type="compositionally biased region" description="Pro residues" evidence="10">
    <location>
        <begin position="89"/>
        <end position="106"/>
    </location>
</feature>
<dbReference type="SUPFAM" id="SSF52777">
    <property type="entry name" value="CoA-dependent acyltransferases"/>
    <property type="match status" value="1"/>
</dbReference>
<dbReference type="PROSITE" id="PS50968">
    <property type="entry name" value="BIOTINYL_LIPOYL"/>
    <property type="match status" value="1"/>
</dbReference>
<dbReference type="GO" id="GO:0005737">
    <property type="term" value="C:cytoplasm"/>
    <property type="evidence" value="ECO:0007669"/>
    <property type="project" value="TreeGrafter"/>
</dbReference>
<name>A0A7U6GHZ0_9GAMM</name>
<dbReference type="EC" id="2.3.1.12" evidence="9"/>
<dbReference type="SUPFAM" id="SSF51230">
    <property type="entry name" value="Single hybrid motif"/>
    <property type="match status" value="1"/>
</dbReference>
<gene>
    <name evidence="13" type="ORF">TBH_C1054</name>
</gene>
<dbReference type="Pfam" id="PF00364">
    <property type="entry name" value="Biotin_lipoyl"/>
    <property type="match status" value="1"/>
</dbReference>
<dbReference type="GO" id="GO:0045254">
    <property type="term" value="C:pyruvate dehydrogenase complex"/>
    <property type="evidence" value="ECO:0007669"/>
    <property type="project" value="UniProtKB-UniRule"/>
</dbReference>
<evidence type="ECO:0000313" key="14">
    <source>
        <dbReference type="Proteomes" id="UP000031631"/>
    </source>
</evidence>
<proteinExistence type="inferred from homology"/>
<dbReference type="FunFam" id="3.30.559.10:FF:000004">
    <property type="entry name" value="Acetyltransferase component of pyruvate dehydrogenase complex"/>
    <property type="match status" value="1"/>
</dbReference>
<feature type="domain" description="Peripheral subunit-binding (PSBD)" evidence="12">
    <location>
        <begin position="129"/>
        <end position="166"/>
    </location>
</feature>
<dbReference type="PANTHER" id="PTHR43178:SF2">
    <property type="entry name" value="DIHYDROLIPOYLLYSINE-RESIDUE ACETYLTRANSFERASE COMPONENT OF PYRUVATE DEHYDROGENASE COMPLEX"/>
    <property type="match status" value="1"/>
</dbReference>
<evidence type="ECO:0000256" key="2">
    <source>
        <dbReference type="ARBA" id="ARBA00011484"/>
    </source>
</evidence>
<reference evidence="13 14" key="1">
    <citation type="journal article" date="2014" name="PLoS ONE">
        <title>Physiological and genomic features of a novel sulfur-oxidizing gammaproteobacterium belonging to a previously uncultivated symbiotic lineage isolated from a hydrothermal vent.</title>
        <authorList>
            <person name="Nunoura T."/>
            <person name="Takaki Y."/>
            <person name="Kazama H."/>
            <person name="Kakuta J."/>
            <person name="Shimamura S."/>
            <person name="Makita H."/>
            <person name="Hirai M."/>
            <person name="Miyazaki M."/>
            <person name="Takai K."/>
        </authorList>
    </citation>
    <scope>NUCLEOTIDE SEQUENCE [LARGE SCALE GENOMIC DNA]</scope>
    <source>
        <strain evidence="13 14">Hiromi1</strain>
    </source>
</reference>
<dbReference type="InterPro" id="IPR011053">
    <property type="entry name" value="Single_hybrid_motif"/>
</dbReference>
<keyword evidence="6 9" id="KW-0012">Acyltransferase</keyword>
<accession>A0A7U6GHZ0</accession>
<comment type="cofactor">
    <cofactor evidence="9">
        <name>(R)-lipoate</name>
        <dbReference type="ChEBI" id="CHEBI:83088"/>
    </cofactor>
    <text evidence="9">Binds 1 lipoyl cofactor covalently.</text>
</comment>
<dbReference type="AlphaFoldDB" id="A0A7U6GHZ0"/>
<dbReference type="RefSeq" id="WP_041066307.1">
    <property type="nucleotide sequence ID" value="NZ_AP012273.1"/>
</dbReference>
<dbReference type="NCBIfam" id="TIGR01348">
    <property type="entry name" value="PDHac_trf_long"/>
    <property type="match status" value="1"/>
</dbReference>
<dbReference type="InterPro" id="IPR036625">
    <property type="entry name" value="E3-bd_dom_sf"/>
</dbReference>
<evidence type="ECO:0000259" key="11">
    <source>
        <dbReference type="PROSITE" id="PS50968"/>
    </source>
</evidence>
<keyword evidence="5 9" id="KW-0450">Lipoyl</keyword>
<sequence>MANLKEITLPDIGDFKDVEVIEVLVSAGDTISAEDSLITLESDKASMEIPSPVGGLIKEVKVKVGDIINQGDLLVVVDQETAPEETAPVAPPKPVDSIPHPAPPAPGEKKAKPLPVAPTQDDMPSRKAHASPAVRRFARELGVDLGRVQGSAPKGRITKKDVQNFVKSTLSSSGAATSAGGSLALPSMPEVDFSRFGPVEEVELGRIKKISGAHLHRSWITVPHVTQFDEADITDLEAFRKGQKDEALKQDVRLTFMPFLMKACEAALREFPEVNASLSPNGEHLIMKKYLHIGVAVDTPNGLVVPVIRDVDQKGVYDLARELMDISTKARDGKLGPADMQGGCFTISSLGGIGGTQFTPIVNAPEVAILGVSRASMKPVWNGKKFKPRLVMPFSLSYDHRVIDGAQGVRFTTYLAGLLSDIRRLVL</sequence>
<dbReference type="PANTHER" id="PTHR43178">
    <property type="entry name" value="DIHYDROLIPOAMIDE ACETYLTRANSFERASE COMPONENT OF PYRUVATE DEHYDROGENASE COMPLEX"/>
    <property type="match status" value="1"/>
</dbReference>
<dbReference type="InterPro" id="IPR000089">
    <property type="entry name" value="Biotin_lipoyl"/>
</dbReference>
<dbReference type="InterPro" id="IPR050743">
    <property type="entry name" value="2-oxoacid_DH_E2_comp"/>
</dbReference>
<dbReference type="InterPro" id="IPR006256">
    <property type="entry name" value="AcTrfase_Pyrv_DH_cplx"/>
</dbReference>
<evidence type="ECO:0000256" key="9">
    <source>
        <dbReference type="RuleBase" id="RU361137"/>
    </source>
</evidence>
<dbReference type="GO" id="GO:0004742">
    <property type="term" value="F:dihydrolipoyllysine-residue acetyltransferase activity"/>
    <property type="evidence" value="ECO:0007669"/>
    <property type="project" value="UniProtKB-UniRule"/>
</dbReference>
<dbReference type="SUPFAM" id="SSF47005">
    <property type="entry name" value="Peripheral subunit-binding domain of 2-oxo acid dehydrogenase complex"/>
    <property type="match status" value="1"/>
</dbReference>
<organism evidence="13 14">
    <name type="scientific">Thiolapillus brandeum</name>
    <dbReference type="NCBI Taxonomy" id="1076588"/>
    <lineage>
        <taxon>Bacteria</taxon>
        <taxon>Pseudomonadati</taxon>
        <taxon>Pseudomonadota</taxon>
        <taxon>Gammaproteobacteria</taxon>
        <taxon>Chromatiales</taxon>
        <taxon>Sedimenticolaceae</taxon>
        <taxon>Thiolapillus</taxon>
    </lineage>
</organism>
<evidence type="ECO:0000256" key="7">
    <source>
        <dbReference type="ARBA" id="ARBA00025211"/>
    </source>
</evidence>
<dbReference type="InterPro" id="IPR001078">
    <property type="entry name" value="2-oxoacid_DH_actylTfrase"/>
</dbReference>
<comment type="catalytic activity">
    <reaction evidence="8 9">
        <text>N(6)-[(R)-dihydrolipoyl]-L-lysyl-[protein] + acetyl-CoA = N(6)-[(R)-S(8)-acetyldihydrolipoyl]-L-lysyl-[protein] + CoA</text>
        <dbReference type="Rhea" id="RHEA:17017"/>
        <dbReference type="Rhea" id="RHEA-COMP:10475"/>
        <dbReference type="Rhea" id="RHEA-COMP:10478"/>
        <dbReference type="ChEBI" id="CHEBI:57287"/>
        <dbReference type="ChEBI" id="CHEBI:57288"/>
        <dbReference type="ChEBI" id="CHEBI:83100"/>
        <dbReference type="ChEBI" id="CHEBI:83111"/>
        <dbReference type="EC" id="2.3.1.12"/>
    </reaction>
</comment>
<dbReference type="OrthoDB" id="9805770at2"/>
<evidence type="ECO:0000256" key="6">
    <source>
        <dbReference type="ARBA" id="ARBA00023315"/>
    </source>
</evidence>
<feature type="region of interest" description="Disordered" evidence="10">
    <location>
        <begin position="84"/>
        <end position="132"/>
    </location>
</feature>
<dbReference type="Pfam" id="PF02817">
    <property type="entry name" value="E3_binding"/>
    <property type="match status" value="1"/>
</dbReference>